<name>A0A8T2I8S8_9PIPI</name>
<sequence length="101" mass="11138">MSETICHPAGICLRAGPSLKDTLTSSRRSLRRCTKRSIEDLLGLWCWPLSDSECASRDPIPCASSLGSPHLSGTHGNLKTSEMRHKFPRIPSSLSQVYIRS</sequence>
<keyword evidence="2" id="KW-1185">Reference proteome</keyword>
<organism evidence="1 2">
    <name type="scientific">Hymenochirus boettgeri</name>
    <name type="common">Congo dwarf clawed frog</name>
    <dbReference type="NCBI Taxonomy" id="247094"/>
    <lineage>
        <taxon>Eukaryota</taxon>
        <taxon>Metazoa</taxon>
        <taxon>Chordata</taxon>
        <taxon>Craniata</taxon>
        <taxon>Vertebrata</taxon>
        <taxon>Euteleostomi</taxon>
        <taxon>Amphibia</taxon>
        <taxon>Batrachia</taxon>
        <taxon>Anura</taxon>
        <taxon>Pipoidea</taxon>
        <taxon>Pipidae</taxon>
        <taxon>Pipinae</taxon>
        <taxon>Hymenochirus</taxon>
    </lineage>
</organism>
<protein>
    <submittedName>
        <fullName evidence="1">Uncharacterized protein</fullName>
    </submittedName>
</protein>
<accession>A0A8T2I8S8</accession>
<evidence type="ECO:0000313" key="2">
    <source>
        <dbReference type="Proteomes" id="UP000812440"/>
    </source>
</evidence>
<comment type="caution">
    <text evidence="1">The sequence shown here is derived from an EMBL/GenBank/DDBJ whole genome shotgun (WGS) entry which is preliminary data.</text>
</comment>
<proteinExistence type="predicted"/>
<dbReference type="EMBL" id="JAACNH010016860">
    <property type="protein sequence ID" value="KAG8428989.1"/>
    <property type="molecule type" value="Genomic_DNA"/>
</dbReference>
<dbReference type="AlphaFoldDB" id="A0A8T2I8S8"/>
<reference evidence="1" key="1">
    <citation type="thesis" date="2020" institute="ProQuest LLC" country="789 East Eisenhower Parkway, Ann Arbor, MI, USA">
        <title>Comparative Genomics and Chromosome Evolution.</title>
        <authorList>
            <person name="Mudd A.B."/>
        </authorList>
    </citation>
    <scope>NUCLEOTIDE SEQUENCE</scope>
    <source>
        <strain evidence="1">Female2</strain>
        <tissue evidence="1">Blood</tissue>
    </source>
</reference>
<gene>
    <name evidence="1" type="ORF">GDO86_018616</name>
</gene>
<evidence type="ECO:0000313" key="1">
    <source>
        <dbReference type="EMBL" id="KAG8428989.1"/>
    </source>
</evidence>
<dbReference type="Proteomes" id="UP000812440">
    <property type="component" value="Unassembled WGS sequence"/>
</dbReference>